<evidence type="ECO:0000313" key="1">
    <source>
        <dbReference type="EMBL" id="GJT45261.1"/>
    </source>
</evidence>
<keyword evidence="2" id="KW-1185">Reference proteome</keyword>
<protein>
    <submittedName>
        <fullName evidence="1">Uncharacterized protein</fullName>
    </submittedName>
</protein>
<name>A0ABQ5E1E3_9ASTR</name>
<dbReference type="EMBL" id="BQNB010015887">
    <property type="protein sequence ID" value="GJT45261.1"/>
    <property type="molecule type" value="Genomic_DNA"/>
</dbReference>
<reference evidence="1" key="2">
    <citation type="submission" date="2022-01" db="EMBL/GenBank/DDBJ databases">
        <authorList>
            <person name="Yamashiro T."/>
            <person name="Shiraishi A."/>
            <person name="Satake H."/>
            <person name="Nakayama K."/>
        </authorList>
    </citation>
    <scope>NUCLEOTIDE SEQUENCE</scope>
</reference>
<proteinExistence type="predicted"/>
<dbReference type="Proteomes" id="UP001151760">
    <property type="component" value="Unassembled WGS sequence"/>
</dbReference>
<sequence>MARFIKIATRLRLVDDLKMLKITFYHTNQDKGTSSSLKSNITTSYSQDKKKKEVCEHKNEDLHSMIDTKKPDTDTERDLLGVARFPRWVDAKVVSSEVESEKWRRLLLHQMCVAINVATDGSEEDFLPRNGK</sequence>
<evidence type="ECO:0000313" key="2">
    <source>
        <dbReference type="Proteomes" id="UP001151760"/>
    </source>
</evidence>
<organism evidence="1 2">
    <name type="scientific">Tanacetum coccineum</name>
    <dbReference type="NCBI Taxonomy" id="301880"/>
    <lineage>
        <taxon>Eukaryota</taxon>
        <taxon>Viridiplantae</taxon>
        <taxon>Streptophyta</taxon>
        <taxon>Embryophyta</taxon>
        <taxon>Tracheophyta</taxon>
        <taxon>Spermatophyta</taxon>
        <taxon>Magnoliopsida</taxon>
        <taxon>eudicotyledons</taxon>
        <taxon>Gunneridae</taxon>
        <taxon>Pentapetalae</taxon>
        <taxon>asterids</taxon>
        <taxon>campanulids</taxon>
        <taxon>Asterales</taxon>
        <taxon>Asteraceae</taxon>
        <taxon>Asteroideae</taxon>
        <taxon>Anthemideae</taxon>
        <taxon>Anthemidinae</taxon>
        <taxon>Tanacetum</taxon>
    </lineage>
</organism>
<comment type="caution">
    <text evidence="1">The sequence shown here is derived from an EMBL/GenBank/DDBJ whole genome shotgun (WGS) entry which is preliminary data.</text>
</comment>
<gene>
    <name evidence="1" type="ORF">Tco_0953976</name>
</gene>
<accession>A0ABQ5E1E3</accession>
<reference evidence="1" key="1">
    <citation type="journal article" date="2022" name="Int. J. Mol. Sci.">
        <title>Draft Genome of Tanacetum Coccineum: Genomic Comparison of Closely Related Tanacetum-Family Plants.</title>
        <authorList>
            <person name="Yamashiro T."/>
            <person name="Shiraishi A."/>
            <person name="Nakayama K."/>
            <person name="Satake H."/>
        </authorList>
    </citation>
    <scope>NUCLEOTIDE SEQUENCE</scope>
</reference>